<gene>
    <name evidence="1" type="ORF">PHJA_001054600</name>
</gene>
<evidence type="ECO:0000313" key="2">
    <source>
        <dbReference type="Proteomes" id="UP000653305"/>
    </source>
</evidence>
<dbReference type="PANTHER" id="PTHR46405:SF9">
    <property type="entry name" value="E3 UBIQUITIN-PROTEIN LIGASE RF298"/>
    <property type="match status" value="1"/>
</dbReference>
<dbReference type="Pfam" id="PF13920">
    <property type="entry name" value="zf-C3HC4_3"/>
    <property type="match status" value="1"/>
</dbReference>
<dbReference type="PANTHER" id="PTHR46405">
    <property type="entry name" value="OS05G0141500 PROTEIN"/>
    <property type="match status" value="1"/>
</dbReference>
<accession>A0A830BSV7</accession>
<dbReference type="InterPro" id="IPR046934">
    <property type="entry name" value="PIR2-like"/>
</dbReference>
<name>A0A830BSV7_9LAMI</name>
<organism evidence="1 2">
    <name type="scientific">Phtheirospermum japonicum</name>
    <dbReference type="NCBI Taxonomy" id="374723"/>
    <lineage>
        <taxon>Eukaryota</taxon>
        <taxon>Viridiplantae</taxon>
        <taxon>Streptophyta</taxon>
        <taxon>Embryophyta</taxon>
        <taxon>Tracheophyta</taxon>
        <taxon>Spermatophyta</taxon>
        <taxon>Magnoliopsida</taxon>
        <taxon>eudicotyledons</taxon>
        <taxon>Gunneridae</taxon>
        <taxon>Pentapetalae</taxon>
        <taxon>asterids</taxon>
        <taxon>lamiids</taxon>
        <taxon>Lamiales</taxon>
        <taxon>Orobanchaceae</taxon>
        <taxon>Orobanchaceae incertae sedis</taxon>
        <taxon>Phtheirospermum</taxon>
    </lineage>
</organism>
<dbReference type="Proteomes" id="UP000653305">
    <property type="component" value="Unassembled WGS sequence"/>
</dbReference>
<dbReference type="Gene3D" id="3.30.40.10">
    <property type="entry name" value="Zinc/RING finger domain, C3HC4 (zinc finger)"/>
    <property type="match status" value="1"/>
</dbReference>
<reference evidence="1" key="1">
    <citation type="submission" date="2020-07" db="EMBL/GenBank/DDBJ databases">
        <title>Ethylene signaling mediates host invasion by parasitic plants.</title>
        <authorList>
            <person name="Yoshida S."/>
        </authorList>
    </citation>
    <scope>NUCLEOTIDE SEQUENCE</scope>
    <source>
        <strain evidence="1">Okayama</strain>
    </source>
</reference>
<proteinExistence type="predicted"/>
<evidence type="ECO:0000313" key="1">
    <source>
        <dbReference type="EMBL" id="GFP89109.1"/>
    </source>
</evidence>
<dbReference type="InterPro" id="IPR013083">
    <property type="entry name" value="Znf_RING/FYVE/PHD"/>
</dbReference>
<dbReference type="AlphaFoldDB" id="A0A830BSV7"/>
<sequence>MCMTEEISVDFIPCAHLVLCGPCNILHEKQGMSVCPSCRATIDERVVVVYRPN</sequence>
<dbReference type="EMBL" id="BMAC01000179">
    <property type="protein sequence ID" value="GFP89109.1"/>
    <property type="molecule type" value="Genomic_DNA"/>
</dbReference>
<keyword evidence="2" id="KW-1185">Reference proteome</keyword>
<comment type="caution">
    <text evidence="1">The sequence shown here is derived from an EMBL/GenBank/DDBJ whole genome shotgun (WGS) entry which is preliminary data.</text>
</comment>
<dbReference type="SUPFAM" id="SSF57850">
    <property type="entry name" value="RING/U-box"/>
    <property type="match status" value="1"/>
</dbReference>
<protein>
    <submittedName>
        <fullName evidence="1">Putative E3 ubiquitin-protein ligase rf4</fullName>
    </submittedName>
</protein>
<dbReference type="OrthoDB" id="913247at2759"/>